<keyword evidence="2" id="KW-1185">Reference proteome</keyword>
<evidence type="ECO:0000313" key="2">
    <source>
        <dbReference type="Proteomes" id="UP000199024"/>
    </source>
</evidence>
<dbReference type="EMBL" id="FOZL01000001">
    <property type="protein sequence ID" value="SFS07672.1"/>
    <property type="molecule type" value="Genomic_DNA"/>
</dbReference>
<evidence type="ECO:0000313" key="1">
    <source>
        <dbReference type="EMBL" id="SFS07672.1"/>
    </source>
</evidence>
<dbReference type="AlphaFoldDB" id="A0A1I6LWM0"/>
<dbReference type="RefSeq" id="WP_089837816.1">
    <property type="nucleotide sequence ID" value="NZ_FOZL01000001.1"/>
</dbReference>
<organism evidence="1 2">
    <name type="scientific">Granulicella pectinivorans</name>
    <dbReference type="NCBI Taxonomy" id="474950"/>
    <lineage>
        <taxon>Bacteria</taxon>
        <taxon>Pseudomonadati</taxon>
        <taxon>Acidobacteriota</taxon>
        <taxon>Terriglobia</taxon>
        <taxon>Terriglobales</taxon>
        <taxon>Acidobacteriaceae</taxon>
        <taxon>Granulicella</taxon>
    </lineage>
</organism>
<reference evidence="1 2" key="1">
    <citation type="submission" date="2016-10" db="EMBL/GenBank/DDBJ databases">
        <authorList>
            <person name="de Groot N.N."/>
        </authorList>
    </citation>
    <scope>NUCLEOTIDE SEQUENCE [LARGE SCALE GENOMIC DNA]</scope>
    <source>
        <strain evidence="1 2">DSM 21001</strain>
    </source>
</reference>
<name>A0A1I6LWM0_9BACT</name>
<sequence length="68" mass="7588">MCDASRFLDTIEASAFLGGLNSRTVTRWAREGYLPAYPIGEGKRRLWRLLCEDLNPSMSAHSKLLAAC</sequence>
<dbReference type="Proteomes" id="UP000199024">
    <property type="component" value="Unassembled WGS sequence"/>
</dbReference>
<dbReference type="InterPro" id="IPR009061">
    <property type="entry name" value="DNA-bd_dom_put_sf"/>
</dbReference>
<protein>
    <submittedName>
        <fullName evidence="1">Helix-turn-helix domain-containing protein</fullName>
    </submittedName>
</protein>
<dbReference type="OrthoDB" id="121439at2"/>
<proteinExistence type="predicted"/>
<dbReference type="SUPFAM" id="SSF46955">
    <property type="entry name" value="Putative DNA-binding domain"/>
    <property type="match status" value="1"/>
</dbReference>
<accession>A0A1I6LWM0</accession>
<gene>
    <name evidence="1" type="ORF">SAMN05421771_1371</name>
</gene>